<protein>
    <submittedName>
        <fullName evidence="2">Integrase core domain containing protein</fullName>
    </submittedName>
</protein>
<proteinExistence type="predicted"/>
<name>M1DQM0_SOLTU</name>
<dbReference type="EnsemblPlants" id="PGSC0003DMT400092823">
    <property type="protein sequence ID" value="PGSC0003DMT400092823"/>
    <property type="gene ID" value="PGSC0003DMG400042394"/>
</dbReference>
<dbReference type="AlphaFoldDB" id="M1DQM0"/>
<sequence>MQLSIEEYEARMEQMMDQKIQAIHKCLDAFELRVLERPTPTIDVTTFQMALASLRADVDALLALADECHRSDHTSDTKEARRLRKRERQQLETA</sequence>
<feature type="region of interest" description="Disordered" evidence="1">
    <location>
        <begin position="69"/>
        <end position="94"/>
    </location>
</feature>
<keyword evidence="3" id="KW-1185">Reference proteome</keyword>
<evidence type="ECO:0000313" key="3">
    <source>
        <dbReference type="Proteomes" id="UP000011115"/>
    </source>
</evidence>
<evidence type="ECO:0000313" key="2">
    <source>
        <dbReference type="EnsemblPlants" id="PGSC0003DMT400092823"/>
    </source>
</evidence>
<evidence type="ECO:0000256" key="1">
    <source>
        <dbReference type="SAM" id="MobiDB-lite"/>
    </source>
</evidence>
<reference evidence="2" key="2">
    <citation type="submission" date="2015-06" db="UniProtKB">
        <authorList>
            <consortium name="EnsemblPlants"/>
        </authorList>
    </citation>
    <scope>IDENTIFICATION</scope>
    <source>
        <strain evidence="2">DM1-3 516 R44</strain>
    </source>
</reference>
<dbReference type="PaxDb" id="4113-PGSC0003DMT400092823"/>
<accession>M1DQM0</accession>
<reference evidence="3" key="1">
    <citation type="journal article" date="2011" name="Nature">
        <title>Genome sequence and analysis of the tuber crop potato.</title>
        <authorList>
            <consortium name="The Potato Genome Sequencing Consortium"/>
        </authorList>
    </citation>
    <scope>NUCLEOTIDE SEQUENCE [LARGE SCALE GENOMIC DNA]</scope>
    <source>
        <strain evidence="3">cv. DM1-3 516 R44</strain>
    </source>
</reference>
<dbReference type="InParanoid" id="M1DQM0"/>
<organism evidence="2 3">
    <name type="scientific">Solanum tuberosum</name>
    <name type="common">Potato</name>
    <dbReference type="NCBI Taxonomy" id="4113"/>
    <lineage>
        <taxon>Eukaryota</taxon>
        <taxon>Viridiplantae</taxon>
        <taxon>Streptophyta</taxon>
        <taxon>Embryophyta</taxon>
        <taxon>Tracheophyta</taxon>
        <taxon>Spermatophyta</taxon>
        <taxon>Magnoliopsida</taxon>
        <taxon>eudicotyledons</taxon>
        <taxon>Gunneridae</taxon>
        <taxon>Pentapetalae</taxon>
        <taxon>asterids</taxon>
        <taxon>lamiids</taxon>
        <taxon>Solanales</taxon>
        <taxon>Solanaceae</taxon>
        <taxon>Solanoideae</taxon>
        <taxon>Solaneae</taxon>
        <taxon>Solanum</taxon>
    </lineage>
</organism>
<feature type="compositionally biased region" description="Basic and acidic residues" evidence="1">
    <location>
        <begin position="69"/>
        <end position="80"/>
    </location>
</feature>
<dbReference type="Gramene" id="PGSC0003DMT400092823">
    <property type="protein sequence ID" value="PGSC0003DMT400092823"/>
    <property type="gene ID" value="PGSC0003DMG400042394"/>
</dbReference>
<dbReference type="HOGENOM" id="CLU_028647_7_1_1"/>
<dbReference type="Proteomes" id="UP000011115">
    <property type="component" value="Unassembled WGS sequence"/>
</dbReference>